<dbReference type="VEuPathDB" id="FungiDB:C8Q69DRAFT_516980"/>
<reference evidence="1 2" key="1">
    <citation type="journal article" date="2018" name="Front. Microbiol.">
        <title>Genomic and genetic insights into a cosmopolitan fungus, Paecilomyces variotii (Eurotiales).</title>
        <authorList>
            <person name="Urquhart A.S."/>
            <person name="Mondo S.J."/>
            <person name="Makela M.R."/>
            <person name="Hane J.K."/>
            <person name="Wiebenga A."/>
            <person name="He G."/>
            <person name="Mihaltcheva S."/>
            <person name="Pangilinan J."/>
            <person name="Lipzen A."/>
            <person name="Barry K."/>
            <person name="de Vries R.P."/>
            <person name="Grigoriev I.V."/>
            <person name="Idnurm A."/>
        </authorList>
    </citation>
    <scope>NUCLEOTIDE SEQUENCE [LARGE SCALE GENOMIC DNA]</scope>
    <source>
        <strain evidence="1 2">CBS 101075</strain>
    </source>
</reference>
<dbReference type="EMBL" id="RCNU01000002">
    <property type="protein sequence ID" value="RWQ98059.1"/>
    <property type="molecule type" value="Genomic_DNA"/>
</dbReference>
<evidence type="ECO:0000313" key="1">
    <source>
        <dbReference type="EMBL" id="RWQ98059.1"/>
    </source>
</evidence>
<protein>
    <submittedName>
        <fullName evidence="1">Uncharacterized protein</fullName>
    </submittedName>
</protein>
<keyword evidence="2" id="KW-1185">Reference proteome</keyword>
<dbReference type="Proteomes" id="UP000283841">
    <property type="component" value="Unassembled WGS sequence"/>
</dbReference>
<name>A0A443I1V2_BYSSP</name>
<gene>
    <name evidence="1" type="ORF">C8Q69DRAFT_516980</name>
</gene>
<evidence type="ECO:0000313" key="2">
    <source>
        <dbReference type="Proteomes" id="UP000283841"/>
    </source>
</evidence>
<proteinExistence type="predicted"/>
<sequence>MAQTETVLVGFNGRINLRRACEYSAEEILTVLAAMPAGPVFCSETYGNIGRSEVSYSQIFLTSLQTKKNQTSGPGSPRKLREICEPHVRLLAGIIGSRGTPVVHIVGRAASSPRCDPPLLKGQDQGPGYAQSWNHETTKLLKSGDEILITTEDPETCSLPSWDLLDMQWLLNRLQQSVEPQMLNMTIRAVKTMIAVVTTSFQRRGEDLILFLQQSDRRSNRRTCLHPVPSSLCPSPHGHQKTVLTSLDAADQGTGSDIYASQLSKIEFIEHPLCPSCQVEPAVRQGRPPLRDWLWVDLFLDTRAVYYILVNIS</sequence>
<dbReference type="RefSeq" id="XP_028487704.1">
    <property type="nucleotide sequence ID" value="XM_028633406.1"/>
</dbReference>
<accession>A0A443I1V2</accession>
<dbReference type="GeneID" id="39602683"/>
<organism evidence="1 2">
    <name type="scientific">Byssochlamys spectabilis</name>
    <name type="common">Paecilomyces variotii</name>
    <dbReference type="NCBI Taxonomy" id="264951"/>
    <lineage>
        <taxon>Eukaryota</taxon>
        <taxon>Fungi</taxon>
        <taxon>Dikarya</taxon>
        <taxon>Ascomycota</taxon>
        <taxon>Pezizomycotina</taxon>
        <taxon>Eurotiomycetes</taxon>
        <taxon>Eurotiomycetidae</taxon>
        <taxon>Eurotiales</taxon>
        <taxon>Thermoascaceae</taxon>
        <taxon>Paecilomyces</taxon>
    </lineage>
</organism>
<dbReference type="AlphaFoldDB" id="A0A443I1V2"/>
<comment type="caution">
    <text evidence="1">The sequence shown here is derived from an EMBL/GenBank/DDBJ whole genome shotgun (WGS) entry which is preliminary data.</text>
</comment>